<protein>
    <recommendedName>
        <fullName evidence="3">Sulfotransferase</fullName>
    </recommendedName>
</protein>
<sequence>MRRAIIHIGMPRTGSTSLQLVLATLRPRLAEAGLLYPNLAPEGARSGADVNHQVLGEALDGRRPKAERRTMLARLDRALADTDADTVILSYEDFSVQRPSFGVPRTLSEVFARRGFAMEVVMAVKPPFEFLNSAYAHRAQLVKEPRTFREYARAHRRSGRLDYRALIAPWARATDGAVTAVPLRDARSDATLVERFVAALGLAGRLGPMMDAAVLGTVTNRSSGPLAVEASRRLRSLRVHRQVDGHPRRIGHVLDQAAWSRGLDPEPFRGDAPELAEELADRFAATCARFAELAWGLPWDRVVAAAPARAPNEWAGRPIPAETEAQIALLMRETMCRFDFRRPPAWRRVPAECVERATLGAARLAGFESRWRVS</sequence>
<keyword evidence="2" id="KW-1185">Reference proteome</keyword>
<proteinExistence type="predicted"/>
<organism evidence="1 2">
    <name type="scientific">Methylobacterium cerastii</name>
    <dbReference type="NCBI Taxonomy" id="932741"/>
    <lineage>
        <taxon>Bacteria</taxon>
        <taxon>Pseudomonadati</taxon>
        <taxon>Pseudomonadota</taxon>
        <taxon>Alphaproteobacteria</taxon>
        <taxon>Hyphomicrobiales</taxon>
        <taxon>Methylobacteriaceae</taxon>
        <taxon>Methylobacterium</taxon>
    </lineage>
</organism>
<comment type="caution">
    <text evidence="1">The sequence shown here is derived from an EMBL/GenBank/DDBJ whole genome shotgun (WGS) entry which is preliminary data.</text>
</comment>
<reference evidence="1 2" key="1">
    <citation type="journal article" date="2021" name="Front. Microbiol.">
        <title>Comprehensive Comparative Genomics and Phenotyping of Methylobacterium Species.</title>
        <authorList>
            <person name="Alessa O."/>
            <person name="Ogura Y."/>
            <person name="Fujitani Y."/>
            <person name="Takami H."/>
            <person name="Hayashi T."/>
            <person name="Sahin N."/>
            <person name="Tani A."/>
        </authorList>
    </citation>
    <scope>NUCLEOTIDE SEQUENCE [LARGE SCALE GENOMIC DNA]</scope>
    <source>
        <strain evidence="1 2">DSM 23679</strain>
    </source>
</reference>
<dbReference type="SUPFAM" id="SSF52540">
    <property type="entry name" value="P-loop containing nucleoside triphosphate hydrolases"/>
    <property type="match status" value="1"/>
</dbReference>
<dbReference type="InterPro" id="IPR027417">
    <property type="entry name" value="P-loop_NTPase"/>
</dbReference>
<dbReference type="EMBL" id="BPQG01000032">
    <property type="protein sequence ID" value="GJD44393.1"/>
    <property type="molecule type" value="Genomic_DNA"/>
</dbReference>
<evidence type="ECO:0000313" key="1">
    <source>
        <dbReference type="EMBL" id="GJD44393.1"/>
    </source>
</evidence>
<dbReference type="Proteomes" id="UP001055117">
    <property type="component" value="Unassembled WGS sequence"/>
</dbReference>
<name>A0ABQ4QGP0_9HYPH</name>
<accession>A0ABQ4QGP0</accession>
<evidence type="ECO:0000313" key="2">
    <source>
        <dbReference type="Proteomes" id="UP001055117"/>
    </source>
</evidence>
<evidence type="ECO:0008006" key="3">
    <source>
        <dbReference type="Google" id="ProtNLM"/>
    </source>
</evidence>
<dbReference type="RefSeq" id="WP_238272209.1">
    <property type="nucleotide sequence ID" value="NZ_BPQG01000032.1"/>
</dbReference>
<gene>
    <name evidence="1" type="ORF">AFCDBAGC_2260</name>
</gene>